<proteinExistence type="predicted"/>
<dbReference type="AlphaFoldDB" id="A0A8J4A5D6"/>
<dbReference type="Proteomes" id="UP000614996">
    <property type="component" value="Unassembled WGS sequence"/>
</dbReference>
<comment type="caution">
    <text evidence="1">The sequence shown here is derived from an EMBL/GenBank/DDBJ whole genome shotgun (WGS) entry which is preliminary data.</text>
</comment>
<gene>
    <name evidence="1" type="ORF">NUM_06160</name>
</gene>
<organism evidence="1 2">
    <name type="scientific">Actinocatenispora comari</name>
    <dbReference type="NCBI Taxonomy" id="2807577"/>
    <lineage>
        <taxon>Bacteria</taxon>
        <taxon>Bacillati</taxon>
        <taxon>Actinomycetota</taxon>
        <taxon>Actinomycetes</taxon>
        <taxon>Micromonosporales</taxon>
        <taxon>Micromonosporaceae</taxon>
        <taxon>Actinocatenispora</taxon>
    </lineage>
</organism>
<accession>A0A8J4A5D6</accession>
<reference evidence="2" key="1">
    <citation type="journal article" date="2021" name="Int. J. Syst. Evol. Microbiol.">
        <title>Actinocatenispora comari sp. nov., an endophytic actinomycete isolated from aerial parts of Comarum salesowianum.</title>
        <authorList>
            <person name="Oyunbileg N."/>
            <person name="Iizaka Y."/>
            <person name="Hamada M."/>
            <person name="Davaapurev B.O."/>
            <person name="Fukumoto A."/>
            <person name="Tsetseg B."/>
            <person name="Kato F."/>
            <person name="Tamura T."/>
            <person name="Batkhuu J."/>
            <person name="Anzai Y."/>
        </authorList>
    </citation>
    <scope>NUCLEOTIDE SEQUENCE [LARGE SCALE GENOMIC DNA]</scope>
    <source>
        <strain evidence="2">NUM-2625</strain>
    </source>
</reference>
<evidence type="ECO:0000313" key="2">
    <source>
        <dbReference type="Proteomes" id="UP000614996"/>
    </source>
</evidence>
<evidence type="ECO:0000313" key="1">
    <source>
        <dbReference type="EMBL" id="GIL25361.1"/>
    </source>
</evidence>
<name>A0A8J4A5D6_9ACTN</name>
<keyword evidence="2" id="KW-1185">Reference proteome</keyword>
<protein>
    <submittedName>
        <fullName evidence="1">Uncharacterized protein</fullName>
    </submittedName>
</protein>
<dbReference type="EMBL" id="BOPO01000006">
    <property type="protein sequence ID" value="GIL25361.1"/>
    <property type="molecule type" value="Genomic_DNA"/>
</dbReference>
<sequence>MPATLAAAWPKARVDTVPGLLPTGDTYQMAAVLDDGATVGIASRPQRPGSRLVVVSHRNVRVLASITQAGVPGFTAIATDAARVYWAATVDVAGSARTSLWWASRRGGAAHRLVADAGPATFNQSQYDLQVSGGRLRWVDANSARSVPVTGGAVAVRPIPAGYTPLAWPWFTSPAGLYDAAAQVRTSVRVGPGATCGRAWCRVSRRGELDLLRPDGSDRHRLGGGSAAAALVDVTPLDRFEVVSVAAPAGASGPPLSELLLYDIRRRRSVELAATAASVHARAGYLWWSTVVAGTSSWHLLNLRNLG</sequence>